<feature type="chain" id="PRO_5043351168" evidence="1">
    <location>
        <begin position="17"/>
        <end position="67"/>
    </location>
</feature>
<proteinExistence type="predicted"/>
<evidence type="ECO:0000313" key="3">
    <source>
        <dbReference type="Proteomes" id="UP001392437"/>
    </source>
</evidence>
<keyword evidence="1" id="KW-0732">Signal</keyword>
<reference evidence="2 3" key="1">
    <citation type="submission" date="2023-01" db="EMBL/GenBank/DDBJ databases">
        <title>Analysis of 21 Apiospora genomes using comparative genomics revels a genus with tremendous synthesis potential of carbohydrate active enzymes and secondary metabolites.</title>
        <authorList>
            <person name="Sorensen T."/>
        </authorList>
    </citation>
    <scope>NUCLEOTIDE SEQUENCE [LARGE SCALE GENOMIC DNA]</scope>
    <source>
        <strain evidence="2 3">CBS 117206</strain>
    </source>
</reference>
<evidence type="ECO:0000256" key="1">
    <source>
        <dbReference type="SAM" id="SignalP"/>
    </source>
</evidence>
<name>A0AAW0R109_9PEZI</name>
<dbReference type="AlphaFoldDB" id="A0AAW0R109"/>
<protein>
    <submittedName>
        <fullName evidence="2">Uncharacterized protein</fullName>
    </submittedName>
</protein>
<gene>
    <name evidence="2" type="ORF">PG999_005023</name>
</gene>
<accession>A0AAW0R109</accession>
<feature type="signal peptide" evidence="1">
    <location>
        <begin position="1"/>
        <end position="16"/>
    </location>
</feature>
<keyword evidence="3" id="KW-1185">Reference proteome</keyword>
<organism evidence="2 3">
    <name type="scientific">Apiospora kogelbergensis</name>
    <dbReference type="NCBI Taxonomy" id="1337665"/>
    <lineage>
        <taxon>Eukaryota</taxon>
        <taxon>Fungi</taxon>
        <taxon>Dikarya</taxon>
        <taxon>Ascomycota</taxon>
        <taxon>Pezizomycotina</taxon>
        <taxon>Sordariomycetes</taxon>
        <taxon>Xylariomycetidae</taxon>
        <taxon>Amphisphaeriales</taxon>
        <taxon>Apiosporaceae</taxon>
        <taxon>Apiospora</taxon>
    </lineage>
</organism>
<comment type="caution">
    <text evidence="2">The sequence shown here is derived from an EMBL/GenBank/DDBJ whole genome shotgun (WGS) entry which is preliminary data.</text>
</comment>
<evidence type="ECO:0000313" key="2">
    <source>
        <dbReference type="EMBL" id="KAK8120903.1"/>
    </source>
</evidence>
<sequence>MQFSIVIMAFTALAAAAAVERRETCSEVTDKLNACLDACPGSDWTCDLNCSLESAGGYSTCTGDRKA</sequence>
<dbReference type="Proteomes" id="UP001392437">
    <property type="component" value="Unassembled WGS sequence"/>
</dbReference>
<dbReference type="EMBL" id="JAQQWP010000004">
    <property type="protein sequence ID" value="KAK8120903.1"/>
    <property type="molecule type" value="Genomic_DNA"/>
</dbReference>